<sequence length="141" mass="14896">MSYMWSAISDAAWDHTTGNCGLGWQLRDSENSMAEFSSSHRRSVPSALVAEALAVKATITAAVSSQVSSLTINSDSKNLILLLKTQGQDVALRGVLHDIHVLASSLASISYVFVPRLANVQADLLAKAALVSISSPATIVE</sequence>
<evidence type="ECO:0000313" key="3">
    <source>
        <dbReference type="Proteomes" id="UP000266723"/>
    </source>
</evidence>
<protein>
    <recommendedName>
        <fullName evidence="1">RNase H type-1 domain-containing protein</fullName>
    </recommendedName>
</protein>
<name>A0ABQ7BIH4_BRACR</name>
<dbReference type="InterPro" id="IPR044730">
    <property type="entry name" value="RNase_H-like_dom_plant"/>
</dbReference>
<dbReference type="Gene3D" id="3.30.420.10">
    <property type="entry name" value="Ribonuclease H-like superfamily/Ribonuclease H"/>
    <property type="match status" value="1"/>
</dbReference>
<keyword evidence="3" id="KW-1185">Reference proteome</keyword>
<evidence type="ECO:0000313" key="2">
    <source>
        <dbReference type="EMBL" id="KAF3532419.1"/>
    </source>
</evidence>
<dbReference type="PANTHER" id="PTHR47074">
    <property type="entry name" value="BNAC02G40300D PROTEIN"/>
    <property type="match status" value="1"/>
</dbReference>
<organism evidence="2 3">
    <name type="scientific">Brassica cretica</name>
    <name type="common">Mustard</name>
    <dbReference type="NCBI Taxonomy" id="69181"/>
    <lineage>
        <taxon>Eukaryota</taxon>
        <taxon>Viridiplantae</taxon>
        <taxon>Streptophyta</taxon>
        <taxon>Embryophyta</taxon>
        <taxon>Tracheophyta</taxon>
        <taxon>Spermatophyta</taxon>
        <taxon>Magnoliopsida</taxon>
        <taxon>eudicotyledons</taxon>
        <taxon>Gunneridae</taxon>
        <taxon>Pentapetalae</taxon>
        <taxon>rosids</taxon>
        <taxon>malvids</taxon>
        <taxon>Brassicales</taxon>
        <taxon>Brassicaceae</taxon>
        <taxon>Brassiceae</taxon>
        <taxon>Brassica</taxon>
    </lineage>
</organism>
<dbReference type="PANTHER" id="PTHR47074:SF49">
    <property type="entry name" value="POLYNUCLEOTIDYL TRANSFERASE, RIBONUCLEASE H-LIKE SUPERFAMILY PROTEIN"/>
    <property type="match status" value="1"/>
</dbReference>
<comment type="caution">
    <text evidence="2">The sequence shown here is derived from an EMBL/GenBank/DDBJ whole genome shotgun (WGS) entry which is preliminary data.</text>
</comment>
<dbReference type="InterPro" id="IPR036397">
    <property type="entry name" value="RNaseH_sf"/>
</dbReference>
<dbReference type="InterPro" id="IPR002156">
    <property type="entry name" value="RNaseH_domain"/>
</dbReference>
<evidence type="ECO:0000259" key="1">
    <source>
        <dbReference type="Pfam" id="PF13456"/>
    </source>
</evidence>
<dbReference type="SUPFAM" id="SSF53098">
    <property type="entry name" value="Ribonuclease H-like"/>
    <property type="match status" value="1"/>
</dbReference>
<dbReference type="Proteomes" id="UP000266723">
    <property type="component" value="Unassembled WGS sequence"/>
</dbReference>
<dbReference type="Pfam" id="PF13456">
    <property type="entry name" value="RVT_3"/>
    <property type="match status" value="1"/>
</dbReference>
<accession>A0ABQ7BIH4</accession>
<gene>
    <name evidence="2" type="ORF">DY000_02041051</name>
</gene>
<dbReference type="CDD" id="cd06222">
    <property type="entry name" value="RNase_H_like"/>
    <property type="match status" value="1"/>
</dbReference>
<proteinExistence type="predicted"/>
<feature type="domain" description="RNase H type-1" evidence="1">
    <location>
        <begin position="9"/>
        <end position="129"/>
    </location>
</feature>
<dbReference type="EMBL" id="QGKV02001507">
    <property type="protein sequence ID" value="KAF3532419.1"/>
    <property type="molecule type" value="Genomic_DNA"/>
</dbReference>
<dbReference type="InterPro" id="IPR012337">
    <property type="entry name" value="RNaseH-like_sf"/>
</dbReference>
<dbReference type="InterPro" id="IPR052929">
    <property type="entry name" value="RNase_H-like_EbsB-rel"/>
</dbReference>
<reference evidence="2 3" key="1">
    <citation type="journal article" date="2020" name="BMC Genomics">
        <title>Intraspecific diversification of the crop wild relative Brassica cretica Lam. using demographic model selection.</title>
        <authorList>
            <person name="Kioukis A."/>
            <person name="Michalopoulou V.A."/>
            <person name="Briers L."/>
            <person name="Pirintsos S."/>
            <person name="Studholme D.J."/>
            <person name="Pavlidis P."/>
            <person name="Sarris P.F."/>
        </authorList>
    </citation>
    <scope>NUCLEOTIDE SEQUENCE [LARGE SCALE GENOMIC DNA]</scope>
    <source>
        <strain evidence="3">cv. PFS-1207/04</strain>
    </source>
</reference>